<dbReference type="Proteomes" id="UP000054314">
    <property type="component" value="Unassembled WGS sequence"/>
</dbReference>
<dbReference type="PANTHER" id="PTHR30543">
    <property type="entry name" value="CHROMATE REDUCTASE"/>
    <property type="match status" value="1"/>
</dbReference>
<name>A0A0A0BW27_9CELL</name>
<dbReference type="SUPFAM" id="SSF52218">
    <property type="entry name" value="Flavoproteins"/>
    <property type="match status" value="1"/>
</dbReference>
<keyword evidence="3" id="KW-1185">Reference proteome</keyword>
<evidence type="ECO:0000313" key="3">
    <source>
        <dbReference type="Proteomes" id="UP000054314"/>
    </source>
</evidence>
<dbReference type="AlphaFoldDB" id="A0A0A0BW27"/>
<evidence type="ECO:0000313" key="2">
    <source>
        <dbReference type="EMBL" id="KGM12598.1"/>
    </source>
</evidence>
<dbReference type="OrthoDB" id="9812295at2"/>
<comment type="caution">
    <text evidence="2">The sequence shown here is derived from an EMBL/GenBank/DDBJ whole genome shotgun (WGS) entry which is preliminary data.</text>
</comment>
<organism evidence="2 3">
    <name type="scientific">Cellulomonas bogoriensis 69B4 = DSM 16987</name>
    <dbReference type="NCBI Taxonomy" id="1386082"/>
    <lineage>
        <taxon>Bacteria</taxon>
        <taxon>Bacillati</taxon>
        <taxon>Actinomycetota</taxon>
        <taxon>Actinomycetes</taxon>
        <taxon>Micrococcales</taxon>
        <taxon>Cellulomonadaceae</taxon>
        <taxon>Cellulomonas</taxon>
    </lineage>
</organism>
<feature type="domain" description="NADPH-dependent FMN reductase-like" evidence="1">
    <location>
        <begin position="6"/>
        <end position="148"/>
    </location>
</feature>
<dbReference type="Pfam" id="PF03358">
    <property type="entry name" value="FMN_red"/>
    <property type="match status" value="1"/>
</dbReference>
<dbReference type="InterPro" id="IPR029039">
    <property type="entry name" value="Flavoprotein-like_sf"/>
</dbReference>
<dbReference type="GO" id="GO:0005829">
    <property type="term" value="C:cytosol"/>
    <property type="evidence" value="ECO:0007669"/>
    <property type="project" value="TreeGrafter"/>
</dbReference>
<dbReference type="Gene3D" id="3.40.50.360">
    <property type="match status" value="1"/>
</dbReference>
<reference evidence="2 3" key="1">
    <citation type="submission" date="2013-08" db="EMBL/GenBank/DDBJ databases">
        <title>Genome sequencing of Cellulomonas bogoriensis 69B4.</title>
        <authorList>
            <person name="Chen F."/>
            <person name="Li Y."/>
            <person name="Wang G."/>
        </authorList>
    </citation>
    <scope>NUCLEOTIDE SEQUENCE [LARGE SCALE GENOMIC DNA]</scope>
    <source>
        <strain evidence="2 3">69B4</strain>
    </source>
</reference>
<evidence type="ECO:0000259" key="1">
    <source>
        <dbReference type="Pfam" id="PF03358"/>
    </source>
</evidence>
<protein>
    <submittedName>
        <fullName evidence="2">NADPH-dependent FMN reductase</fullName>
    </submittedName>
</protein>
<accession>A0A0A0BW27</accession>
<dbReference type="GO" id="GO:0016491">
    <property type="term" value="F:oxidoreductase activity"/>
    <property type="evidence" value="ECO:0007669"/>
    <property type="project" value="InterPro"/>
</dbReference>
<dbReference type="EMBL" id="AXCZ01000093">
    <property type="protein sequence ID" value="KGM12598.1"/>
    <property type="molecule type" value="Genomic_DNA"/>
</dbReference>
<proteinExistence type="predicted"/>
<dbReference type="InterPro" id="IPR005025">
    <property type="entry name" value="FMN_Rdtase-like_dom"/>
</dbReference>
<dbReference type="GO" id="GO:0010181">
    <property type="term" value="F:FMN binding"/>
    <property type="evidence" value="ECO:0007669"/>
    <property type="project" value="TreeGrafter"/>
</dbReference>
<dbReference type="InterPro" id="IPR050712">
    <property type="entry name" value="NAD(P)H-dep_reductase"/>
</dbReference>
<gene>
    <name evidence="2" type="ORF">N869_01635</name>
</gene>
<dbReference type="RefSeq" id="WP_035060679.1">
    <property type="nucleotide sequence ID" value="NZ_AXCZ01000093.1"/>
</dbReference>
<dbReference type="PANTHER" id="PTHR30543:SF21">
    <property type="entry name" value="NAD(P)H-DEPENDENT FMN REDUCTASE LOT6"/>
    <property type="match status" value="1"/>
</dbReference>
<sequence length="190" mass="20905">MDVLQVVVTSTRPTRIGGVVGSWFTRLAQGHGGFEVRTTDLAELELPLLDEEAEPNERRYTKPHTLAWSETIEAADAVVFVLPEYNFSFPASAKNAVDCLYDEWHYKPVGLVSYGNTSGGLRSAQAFKPVLSTMKMFPLPGQVALQFAGQLIKDAELHASENHEAAAKGMLDELAFLSPHFRAIREARAS</sequence>